<feature type="compositionally biased region" description="Polar residues" evidence="3">
    <location>
        <begin position="60"/>
        <end position="108"/>
    </location>
</feature>
<organism evidence="5 6">
    <name type="scientific">Pseudoalteromonas phenolica</name>
    <dbReference type="NCBI Taxonomy" id="161398"/>
    <lineage>
        <taxon>Bacteria</taxon>
        <taxon>Pseudomonadati</taxon>
        <taxon>Pseudomonadota</taxon>
        <taxon>Gammaproteobacteria</taxon>
        <taxon>Alteromonadales</taxon>
        <taxon>Pseudoalteromonadaceae</taxon>
        <taxon>Pseudoalteromonas</taxon>
    </lineage>
</organism>
<accession>A0A5S3YPY6</accession>
<dbReference type="AlphaFoldDB" id="A0A5S3YPY6"/>
<comment type="similarity">
    <text evidence="2">Belongs to the methyl-accepting chemotaxis (MCP) protein family.</text>
</comment>
<dbReference type="GO" id="GO:0006935">
    <property type="term" value="P:chemotaxis"/>
    <property type="evidence" value="ECO:0007669"/>
    <property type="project" value="UniProtKB-KW"/>
</dbReference>
<dbReference type="OrthoDB" id="9800977at2"/>
<gene>
    <name evidence="5" type="ORF">CWB73_16055</name>
</gene>
<dbReference type="GO" id="GO:0007165">
    <property type="term" value="P:signal transduction"/>
    <property type="evidence" value="ECO:0007669"/>
    <property type="project" value="InterPro"/>
</dbReference>
<dbReference type="PROSITE" id="PS50885">
    <property type="entry name" value="HAMP"/>
    <property type="match status" value="1"/>
</dbReference>
<dbReference type="PANTHER" id="PTHR43531:SF11">
    <property type="entry name" value="METHYL-ACCEPTING CHEMOTAXIS PROTEIN 3"/>
    <property type="match status" value="1"/>
</dbReference>
<reference evidence="6" key="2">
    <citation type="submission" date="2019-06" db="EMBL/GenBank/DDBJ databases">
        <title>Co-occurence of chitin degradation, pigmentation and bioactivity in marine Pseudoalteromonas.</title>
        <authorList>
            <person name="Sonnenschein E.C."/>
            <person name="Bech P.K."/>
        </authorList>
    </citation>
    <scope>NUCLEOTIDE SEQUENCE [LARGE SCALE GENOMIC DNA]</scope>
    <source>
        <strain evidence="6">S1189</strain>
    </source>
</reference>
<dbReference type="GO" id="GO:0016020">
    <property type="term" value="C:membrane"/>
    <property type="evidence" value="ECO:0007669"/>
    <property type="project" value="InterPro"/>
</dbReference>
<dbReference type="InterPro" id="IPR003660">
    <property type="entry name" value="HAMP_dom"/>
</dbReference>
<reference evidence="5 6" key="1">
    <citation type="submission" date="2017-12" db="EMBL/GenBank/DDBJ databases">
        <authorList>
            <person name="Paulsen S."/>
            <person name="Gram L.K."/>
        </authorList>
    </citation>
    <scope>NUCLEOTIDE SEQUENCE [LARGE SCALE GENOMIC DNA]</scope>
    <source>
        <strain evidence="5 6">S1189</strain>
    </source>
</reference>
<sequence>MKALESGDLTQQINDQYKGDFAKLKDSVNESIYNLANMVREINETVATVSKASAQISQSTQELNSSKESQAASIEETTVSMSEVTDKVTSNTKHAQTAMNIHKMQTNKPLKVVN</sequence>
<evidence type="ECO:0000313" key="6">
    <source>
        <dbReference type="Proteomes" id="UP000307362"/>
    </source>
</evidence>
<evidence type="ECO:0000313" key="5">
    <source>
        <dbReference type="EMBL" id="TMP78657.1"/>
    </source>
</evidence>
<feature type="region of interest" description="Disordered" evidence="3">
    <location>
        <begin position="60"/>
        <end position="114"/>
    </location>
</feature>
<comment type="caution">
    <text evidence="5">The sequence shown here is derived from an EMBL/GenBank/DDBJ whole genome shotgun (WGS) entry which is preliminary data.</text>
</comment>
<feature type="domain" description="HAMP" evidence="4">
    <location>
        <begin position="1"/>
        <end position="40"/>
    </location>
</feature>
<evidence type="ECO:0000259" key="4">
    <source>
        <dbReference type="PROSITE" id="PS50885"/>
    </source>
</evidence>
<dbReference type="RefSeq" id="WP_138568545.1">
    <property type="nucleotide sequence ID" value="NZ_PNCM01000036.1"/>
</dbReference>
<dbReference type="Proteomes" id="UP000307362">
    <property type="component" value="Unassembled WGS sequence"/>
</dbReference>
<keyword evidence="1" id="KW-0145">Chemotaxis</keyword>
<dbReference type="SUPFAM" id="SSF58104">
    <property type="entry name" value="Methyl-accepting chemotaxis protein (MCP) signaling domain"/>
    <property type="match status" value="1"/>
</dbReference>
<name>A0A5S3YPY6_9GAMM</name>
<evidence type="ECO:0000256" key="2">
    <source>
        <dbReference type="ARBA" id="ARBA00029447"/>
    </source>
</evidence>
<evidence type="ECO:0000256" key="1">
    <source>
        <dbReference type="ARBA" id="ARBA00022500"/>
    </source>
</evidence>
<dbReference type="EMBL" id="PNCM01000036">
    <property type="protein sequence ID" value="TMP78657.1"/>
    <property type="molecule type" value="Genomic_DNA"/>
</dbReference>
<dbReference type="Pfam" id="PF18947">
    <property type="entry name" value="HAMP_2"/>
    <property type="match status" value="1"/>
</dbReference>
<evidence type="ECO:0000256" key="3">
    <source>
        <dbReference type="SAM" id="MobiDB-lite"/>
    </source>
</evidence>
<dbReference type="PANTHER" id="PTHR43531">
    <property type="entry name" value="PROTEIN ICFG"/>
    <property type="match status" value="1"/>
</dbReference>
<proteinExistence type="inferred from homology"/>
<dbReference type="InterPro" id="IPR051310">
    <property type="entry name" value="MCP_chemotaxis"/>
</dbReference>
<protein>
    <recommendedName>
        <fullName evidence="4">HAMP domain-containing protein</fullName>
    </recommendedName>
</protein>
<dbReference type="Gene3D" id="1.10.287.950">
    <property type="entry name" value="Methyl-accepting chemotaxis protein"/>
    <property type="match status" value="1"/>
</dbReference>